<dbReference type="InterPro" id="IPR008909">
    <property type="entry name" value="DALR_anticod-bd"/>
</dbReference>
<evidence type="ECO:0000256" key="12">
    <source>
        <dbReference type="RuleBase" id="RU363038"/>
    </source>
</evidence>
<dbReference type="InterPro" id="IPR005148">
    <property type="entry name" value="Arg-tRNA-synth_N"/>
</dbReference>
<dbReference type="PANTHER" id="PTHR11956">
    <property type="entry name" value="ARGINYL-TRNA SYNTHETASE"/>
    <property type="match status" value="1"/>
</dbReference>
<dbReference type="GO" id="GO:0006420">
    <property type="term" value="P:arginyl-tRNA aminoacylation"/>
    <property type="evidence" value="ECO:0007669"/>
    <property type="project" value="UniProtKB-UniRule"/>
</dbReference>
<comment type="similarity">
    <text evidence="2 11 12">Belongs to the class-I aminoacyl-tRNA synthetase family.</text>
</comment>
<dbReference type="EC" id="6.1.1.19" evidence="11"/>
<dbReference type="CDD" id="cd00671">
    <property type="entry name" value="ArgRS_core"/>
    <property type="match status" value="1"/>
</dbReference>
<evidence type="ECO:0000313" key="15">
    <source>
        <dbReference type="EMBL" id="TMQ66665.1"/>
    </source>
</evidence>
<keyword evidence="7 11" id="KW-0067">ATP-binding</keyword>
<evidence type="ECO:0000259" key="13">
    <source>
        <dbReference type="SMART" id="SM00836"/>
    </source>
</evidence>
<keyword evidence="4 11" id="KW-0963">Cytoplasm</keyword>
<feature type="short sequence motif" description="'HIGH' region" evidence="11">
    <location>
        <begin position="148"/>
        <end position="158"/>
    </location>
</feature>
<proteinExistence type="inferred from homology"/>
<dbReference type="Gene3D" id="3.40.50.620">
    <property type="entry name" value="HUPs"/>
    <property type="match status" value="1"/>
</dbReference>
<dbReference type="FunFam" id="1.10.730.10:FF:000008">
    <property type="entry name" value="Arginine--tRNA ligase"/>
    <property type="match status" value="1"/>
</dbReference>
<dbReference type="Pfam" id="PF05746">
    <property type="entry name" value="DALR_1"/>
    <property type="match status" value="1"/>
</dbReference>
<dbReference type="SUPFAM" id="SSF47323">
    <property type="entry name" value="Anticodon-binding domain of a subclass of class I aminoacyl-tRNA synthetases"/>
    <property type="match status" value="1"/>
</dbReference>
<keyword evidence="6 11" id="KW-0547">Nucleotide-binding</keyword>
<keyword evidence="5 11" id="KW-0436">Ligase</keyword>
<dbReference type="GO" id="GO:0005737">
    <property type="term" value="C:cytoplasm"/>
    <property type="evidence" value="ECO:0007669"/>
    <property type="project" value="UniProtKB-SubCell"/>
</dbReference>
<dbReference type="SUPFAM" id="SSF52374">
    <property type="entry name" value="Nucleotidylyl transferase"/>
    <property type="match status" value="1"/>
</dbReference>
<evidence type="ECO:0000256" key="9">
    <source>
        <dbReference type="ARBA" id="ARBA00023146"/>
    </source>
</evidence>
<evidence type="ECO:0000256" key="2">
    <source>
        <dbReference type="ARBA" id="ARBA00005594"/>
    </source>
</evidence>
<sequence length="574" mass="63481">MHARGSTTSSISSGAMPIVKSWPIEGYLIDRLHAAIGKAGLALPEGVPVEVEVPREAGHGDWASNVALTLAKSARRPPRDVAKSLIEALEVDPRVVTAVETAGAGFLNFRLAPAWLQDTVRKILAGPDTYGASEAGGGEKVLVEYVSANPTGPLNVVSARAASIGDTLIRILNAAGWRAAGEFYCNDWGLQAELFGASIRTRFAESIGATAPPVPEEGYSGDYVAELVKELDLATGRGWLELPERDQRLKFGAWGIDRMLEVQKAELERFGARIDRWMRESELHRGGAVDAARNRLHEQRLLEQRDGALWFRSTQFGDQEDRVVVRSNGEPTYFLADAAYHNDKFSRGFDRLIDLLGPDHHGHVARMEGVIEALGWPRDRFDVIMIQWVRLLRAGEVVKMSKRSGEFITLRELIDEVGVDAARFFFLMRRAESPMDFDLELAVRRTEENPVFYVQYAHARIAHVLAYAKEQGVPEPDPGKAKLDLLTEPETETLLRGLAGFPSLVAAAARSREPHRIPAYLKDLAARFHSFYHQHRVVTADAERTAARLLLTRATGVVLRRGLHLLGVSAPETM</sequence>
<dbReference type="SMART" id="SM01016">
    <property type="entry name" value="Arg_tRNA_synt_N"/>
    <property type="match status" value="1"/>
</dbReference>
<comment type="caution">
    <text evidence="15">The sequence shown here is derived from an EMBL/GenBank/DDBJ whole genome shotgun (WGS) entry which is preliminary data.</text>
</comment>
<dbReference type="SUPFAM" id="SSF55190">
    <property type="entry name" value="Arginyl-tRNA synthetase (ArgRS), N-terminal 'additional' domain"/>
    <property type="match status" value="1"/>
</dbReference>
<evidence type="ECO:0000256" key="4">
    <source>
        <dbReference type="ARBA" id="ARBA00022490"/>
    </source>
</evidence>
<dbReference type="Proteomes" id="UP000317691">
    <property type="component" value="Unassembled WGS sequence"/>
</dbReference>
<dbReference type="HAMAP" id="MF_00123">
    <property type="entry name" value="Arg_tRNA_synth"/>
    <property type="match status" value="1"/>
</dbReference>
<evidence type="ECO:0000259" key="14">
    <source>
        <dbReference type="SMART" id="SM01016"/>
    </source>
</evidence>
<comment type="subcellular location">
    <subcellularLocation>
        <location evidence="1 11">Cytoplasm</location>
    </subcellularLocation>
</comment>
<keyword evidence="8 11" id="KW-0648">Protein biosynthesis</keyword>
<name>A0A538TSV6_UNCEI</name>
<dbReference type="InterPro" id="IPR035684">
    <property type="entry name" value="ArgRS_core"/>
</dbReference>
<evidence type="ECO:0000256" key="8">
    <source>
        <dbReference type="ARBA" id="ARBA00022917"/>
    </source>
</evidence>
<comment type="catalytic activity">
    <reaction evidence="10 11">
        <text>tRNA(Arg) + L-arginine + ATP = L-arginyl-tRNA(Arg) + AMP + diphosphate</text>
        <dbReference type="Rhea" id="RHEA:20301"/>
        <dbReference type="Rhea" id="RHEA-COMP:9658"/>
        <dbReference type="Rhea" id="RHEA-COMP:9673"/>
        <dbReference type="ChEBI" id="CHEBI:30616"/>
        <dbReference type="ChEBI" id="CHEBI:32682"/>
        <dbReference type="ChEBI" id="CHEBI:33019"/>
        <dbReference type="ChEBI" id="CHEBI:78442"/>
        <dbReference type="ChEBI" id="CHEBI:78513"/>
        <dbReference type="ChEBI" id="CHEBI:456215"/>
        <dbReference type="EC" id="6.1.1.19"/>
    </reaction>
</comment>
<feature type="domain" description="DALR anticodon binding" evidence="13">
    <location>
        <begin position="454"/>
        <end position="574"/>
    </location>
</feature>
<dbReference type="AlphaFoldDB" id="A0A538TSV6"/>
<comment type="subunit">
    <text evidence="3 11">Monomer.</text>
</comment>
<evidence type="ECO:0000256" key="3">
    <source>
        <dbReference type="ARBA" id="ARBA00011245"/>
    </source>
</evidence>
<dbReference type="PANTHER" id="PTHR11956:SF5">
    <property type="entry name" value="ARGININE--TRNA LIGASE, CYTOPLASMIC"/>
    <property type="match status" value="1"/>
</dbReference>
<dbReference type="FunFam" id="3.40.50.620:FF:000062">
    <property type="entry name" value="Arginine--tRNA ligase"/>
    <property type="match status" value="1"/>
</dbReference>
<dbReference type="InterPro" id="IPR001278">
    <property type="entry name" value="Arg-tRNA-ligase"/>
</dbReference>
<dbReference type="Pfam" id="PF00750">
    <property type="entry name" value="tRNA-synt_1d"/>
    <property type="match status" value="1"/>
</dbReference>
<organism evidence="15 16">
    <name type="scientific">Eiseniibacteriota bacterium</name>
    <dbReference type="NCBI Taxonomy" id="2212470"/>
    <lineage>
        <taxon>Bacteria</taxon>
        <taxon>Candidatus Eiseniibacteriota</taxon>
    </lineage>
</organism>
<dbReference type="InterPro" id="IPR014729">
    <property type="entry name" value="Rossmann-like_a/b/a_fold"/>
</dbReference>
<evidence type="ECO:0000256" key="6">
    <source>
        <dbReference type="ARBA" id="ARBA00022741"/>
    </source>
</evidence>
<protein>
    <recommendedName>
        <fullName evidence="11">Arginine--tRNA ligase</fullName>
        <ecNumber evidence="11">6.1.1.19</ecNumber>
    </recommendedName>
    <alternativeName>
        <fullName evidence="11">Arginyl-tRNA synthetase</fullName>
        <shortName evidence="11">ArgRS</shortName>
    </alternativeName>
</protein>
<evidence type="ECO:0000256" key="5">
    <source>
        <dbReference type="ARBA" id="ARBA00022598"/>
    </source>
</evidence>
<dbReference type="Gene3D" id="1.10.730.10">
    <property type="entry name" value="Isoleucyl-tRNA Synthetase, Domain 1"/>
    <property type="match status" value="1"/>
</dbReference>
<dbReference type="PRINTS" id="PR01038">
    <property type="entry name" value="TRNASYNTHARG"/>
</dbReference>
<feature type="domain" description="Arginyl tRNA synthetase N-terminal" evidence="14">
    <location>
        <begin position="26"/>
        <end position="111"/>
    </location>
</feature>
<reference evidence="15 16" key="1">
    <citation type="journal article" date="2019" name="Nat. Microbiol.">
        <title>Mediterranean grassland soil C-N compound turnover is dependent on rainfall and depth, and is mediated by genomically divergent microorganisms.</title>
        <authorList>
            <person name="Diamond S."/>
            <person name="Andeer P.F."/>
            <person name="Li Z."/>
            <person name="Crits-Christoph A."/>
            <person name="Burstein D."/>
            <person name="Anantharaman K."/>
            <person name="Lane K.R."/>
            <person name="Thomas B.C."/>
            <person name="Pan C."/>
            <person name="Northen T.R."/>
            <person name="Banfield J.F."/>
        </authorList>
    </citation>
    <scope>NUCLEOTIDE SEQUENCE [LARGE SCALE GENOMIC DNA]</scope>
    <source>
        <strain evidence="15">WS_9</strain>
    </source>
</reference>
<evidence type="ECO:0000256" key="7">
    <source>
        <dbReference type="ARBA" id="ARBA00022840"/>
    </source>
</evidence>
<evidence type="ECO:0000256" key="10">
    <source>
        <dbReference type="ARBA" id="ARBA00049339"/>
    </source>
</evidence>
<dbReference type="InterPro" id="IPR036695">
    <property type="entry name" value="Arg-tRNA-synth_N_sf"/>
</dbReference>
<evidence type="ECO:0000256" key="1">
    <source>
        <dbReference type="ARBA" id="ARBA00004496"/>
    </source>
</evidence>
<dbReference type="SMART" id="SM00836">
    <property type="entry name" value="DALR_1"/>
    <property type="match status" value="1"/>
</dbReference>
<evidence type="ECO:0000256" key="11">
    <source>
        <dbReference type="HAMAP-Rule" id="MF_00123"/>
    </source>
</evidence>
<keyword evidence="9 11" id="KW-0030">Aminoacyl-tRNA synthetase</keyword>
<gene>
    <name evidence="11" type="primary">argS</name>
    <name evidence="15" type="ORF">E6K79_01725</name>
</gene>
<dbReference type="GO" id="GO:0004814">
    <property type="term" value="F:arginine-tRNA ligase activity"/>
    <property type="evidence" value="ECO:0007669"/>
    <property type="project" value="UniProtKB-UniRule"/>
</dbReference>
<dbReference type="Gene3D" id="3.30.1360.70">
    <property type="entry name" value="Arginyl tRNA synthetase N-terminal domain"/>
    <property type="match status" value="1"/>
</dbReference>
<dbReference type="EMBL" id="VBOZ01000008">
    <property type="protein sequence ID" value="TMQ66665.1"/>
    <property type="molecule type" value="Genomic_DNA"/>
</dbReference>
<dbReference type="NCBIfam" id="TIGR00456">
    <property type="entry name" value="argS"/>
    <property type="match status" value="1"/>
</dbReference>
<evidence type="ECO:0000313" key="16">
    <source>
        <dbReference type="Proteomes" id="UP000317691"/>
    </source>
</evidence>
<dbReference type="InterPro" id="IPR009080">
    <property type="entry name" value="tRNAsynth_Ia_anticodon-bd"/>
</dbReference>
<accession>A0A538TSV6</accession>
<dbReference type="Pfam" id="PF03485">
    <property type="entry name" value="Arg_tRNA_synt_N"/>
    <property type="match status" value="1"/>
</dbReference>
<dbReference type="GO" id="GO:0005524">
    <property type="term" value="F:ATP binding"/>
    <property type="evidence" value="ECO:0007669"/>
    <property type="project" value="UniProtKB-UniRule"/>
</dbReference>